<evidence type="ECO:0000256" key="1">
    <source>
        <dbReference type="SAM" id="Phobius"/>
    </source>
</evidence>
<feature type="domain" description="Phage shock protein PspC N-terminal" evidence="2">
    <location>
        <begin position="4"/>
        <end position="62"/>
    </location>
</feature>
<organism evidence="3 4">
    <name type="scientific">Streptococcus gallinaceus</name>
    <dbReference type="NCBI Taxonomy" id="165758"/>
    <lineage>
        <taxon>Bacteria</taxon>
        <taxon>Bacillati</taxon>
        <taxon>Bacillota</taxon>
        <taxon>Bacilli</taxon>
        <taxon>Lactobacillales</taxon>
        <taxon>Streptococcaceae</taxon>
        <taxon>Streptococcus</taxon>
    </lineage>
</organism>
<dbReference type="Pfam" id="PF04024">
    <property type="entry name" value="PspC"/>
    <property type="match status" value="1"/>
</dbReference>
<keyword evidence="1" id="KW-1133">Transmembrane helix</keyword>
<name>A0ABV2JKW7_9STRE</name>
<protein>
    <submittedName>
        <fullName evidence="3">Phage shock protein PspC (Stress-responsive transcriptional regulator)</fullName>
    </submittedName>
</protein>
<evidence type="ECO:0000313" key="4">
    <source>
        <dbReference type="Proteomes" id="UP001549055"/>
    </source>
</evidence>
<keyword evidence="1" id="KW-0812">Transmembrane</keyword>
<evidence type="ECO:0000259" key="2">
    <source>
        <dbReference type="Pfam" id="PF04024"/>
    </source>
</evidence>
<keyword evidence="4" id="KW-1185">Reference proteome</keyword>
<dbReference type="RefSeq" id="WP_253362513.1">
    <property type="nucleotide sequence ID" value="NZ_JALJXU010000001.1"/>
</dbReference>
<sequence>MYGFYKQKRGKIISGVLAAVASRFNWDVWITRGIFVAIVVLFRGLGLVALAAYVLAAVLLPYKEDVDAERFGTGPRKRKDAEKL</sequence>
<comment type="caution">
    <text evidence="3">The sequence shown here is derived from an EMBL/GenBank/DDBJ whole genome shotgun (WGS) entry which is preliminary data.</text>
</comment>
<keyword evidence="1" id="KW-0472">Membrane</keyword>
<evidence type="ECO:0000313" key="3">
    <source>
        <dbReference type="EMBL" id="MET3643513.1"/>
    </source>
</evidence>
<reference evidence="3 4" key="1">
    <citation type="submission" date="2024-06" db="EMBL/GenBank/DDBJ databases">
        <title>Genomic Encyclopedia of Type Strains, Phase IV (KMG-IV): sequencing the most valuable type-strain genomes for metagenomic binning, comparative biology and taxonomic classification.</title>
        <authorList>
            <person name="Goeker M."/>
        </authorList>
    </citation>
    <scope>NUCLEOTIDE SEQUENCE [LARGE SCALE GENOMIC DNA]</scope>
    <source>
        <strain evidence="3 4">DSM 15349</strain>
    </source>
</reference>
<dbReference type="InterPro" id="IPR007168">
    <property type="entry name" value="Phageshock_PspC_N"/>
</dbReference>
<dbReference type="Proteomes" id="UP001549055">
    <property type="component" value="Unassembled WGS sequence"/>
</dbReference>
<proteinExistence type="predicted"/>
<accession>A0ABV2JKW7</accession>
<feature type="transmembrane region" description="Helical" evidence="1">
    <location>
        <begin position="35"/>
        <end position="60"/>
    </location>
</feature>
<dbReference type="EMBL" id="JBEPMK010000001">
    <property type="protein sequence ID" value="MET3643513.1"/>
    <property type="molecule type" value="Genomic_DNA"/>
</dbReference>
<gene>
    <name evidence="3" type="ORF">ABID27_000130</name>
</gene>